<organism evidence="1 2">
    <name type="scientific">Corynebacterium uropygiale</name>
    <dbReference type="NCBI Taxonomy" id="1775911"/>
    <lineage>
        <taxon>Bacteria</taxon>
        <taxon>Bacillati</taxon>
        <taxon>Actinomycetota</taxon>
        <taxon>Actinomycetes</taxon>
        <taxon>Mycobacteriales</taxon>
        <taxon>Corynebacteriaceae</taxon>
        <taxon>Corynebacterium</taxon>
    </lineage>
</organism>
<keyword evidence="2" id="KW-1185">Reference proteome</keyword>
<comment type="caution">
    <text evidence="1">The sequence shown here is derived from an EMBL/GenBank/DDBJ whole genome shotgun (WGS) entry which is preliminary data.</text>
</comment>
<dbReference type="Proteomes" id="UP001139336">
    <property type="component" value="Unassembled WGS sequence"/>
</dbReference>
<sequence>MHEREGIWTWSGNDLIDQQGGIVASVISDVIYLGEERLLIESSPGPWHFRARATTGEGEVYTLIQNSLSVARLSADCVGRRYTLERTSPWRKERRILDASGAPCAVVTPRVSGKVEVSDAVDYAPLPLIDAVFLSWGCVLVDSPVRRPRV</sequence>
<reference evidence="1" key="1">
    <citation type="submission" date="2022-01" db="EMBL/GenBank/DDBJ databases">
        <title>Corynebacterium sp. nov isolated from isolated from the feces of the greater white-fronted geese (Anser albifrons) at Poyang Lake, PR China.</title>
        <authorList>
            <person name="Liu Q."/>
        </authorList>
    </citation>
    <scope>NUCLEOTIDE SEQUENCE</scope>
    <source>
        <strain evidence="1">JCM 32435</strain>
    </source>
</reference>
<dbReference type="EMBL" id="JAKGSI010000001">
    <property type="protein sequence ID" value="MCF4006200.1"/>
    <property type="molecule type" value="Genomic_DNA"/>
</dbReference>
<evidence type="ECO:0000313" key="2">
    <source>
        <dbReference type="Proteomes" id="UP001139336"/>
    </source>
</evidence>
<proteinExistence type="predicted"/>
<dbReference type="AlphaFoldDB" id="A0A9X1TXK5"/>
<name>A0A9X1TXK5_9CORY</name>
<evidence type="ECO:0000313" key="1">
    <source>
        <dbReference type="EMBL" id="MCF4006200.1"/>
    </source>
</evidence>
<protein>
    <submittedName>
        <fullName evidence="1">Uncharacterized protein</fullName>
    </submittedName>
</protein>
<accession>A0A9X1TXK5</accession>
<gene>
    <name evidence="1" type="ORF">L1O03_03270</name>
</gene>